<evidence type="ECO:0000256" key="1">
    <source>
        <dbReference type="ARBA" id="ARBA00010928"/>
    </source>
</evidence>
<gene>
    <name evidence="5" type="ORF">Nlim_2045</name>
</gene>
<keyword evidence="2" id="KW-0560">Oxidoreductase</keyword>
<dbReference type="PANTHER" id="PTHR22604">
    <property type="entry name" value="OXIDOREDUCTASES"/>
    <property type="match status" value="1"/>
</dbReference>
<comment type="similarity">
    <text evidence="1">Belongs to the Gfo/Idh/MocA family.</text>
</comment>
<dbReference type="Gene3D" id="3.30.360.10">
    <property type="entry name" value="Dihydrodipicolinate Reductase, domain 2"/>
    <property type="match status" value="1"/>
</dbReference>
<dbReference type="EMBL" id="AEGP01000066">
    <property type="protein sequence ID" value="EGG41234.1"/>
    <property type="molecule type" value="Genomic_DNA"/>
</dbReference>
<evidence type="ECO:0000256" key="2">
    <source>
        <dbReference type="ARBA" id="ARBA00023002"/>
    </source>
</evidence>
<dbReference type="HOGENOM" id="CLU_023194_5_0_2"/>
<dbReference type="Proteomes" id="UP000004348">
    <property type="component" value="Chromosome"/>
</dbReference>
<dbReference type="AlphaFoldDB" id="F3KN01"/>
<accession>F3KN01</accession>
<organism evidence="5">
    <name type="scientific">Candidatus Nitrosarchaeum limnium SFB1</name>
    <dbReference type="NCBI Taxonomy" id="886738"/>
    <lineage>
        <taxon>Archaea</taxon>
        <taxon>Nitrososphaerota</taxon>
        <taxon>Nitrososphaeria</taxon>
        <taxon>Nitrosopumilales</taxon>
        <taxon>Nitrosopumilaceae</taxon>
        <taxon>Nitrosarchaeum</taxon>
    </lineage>
</organism>
<dbReference type="SUPFAM" id="SSF51735">
    <property type="entry name" value="NAD(P)-binding Rossmann-fold domains"/>
    <property type="match status" value="1"/>
</dbReference>
<feature type="domain" description="GFO/IDH/MocA-like oxidoreductase" evidence="4">
    <location>
        <begin position="134"/>
        <end position="248"/>
    </location>
</feature>
<evidence type="ECO:0000259" key="4">
    <source>
        <dbReference type="Pfam" id="PF22725"/>
    </source>
</evidence>
<comment type="caution">
    <text evidence="5">The sequence shown here is derived from an EMBL/GenBank/DDBJ whole genome shotgun (WGS) entry which is preliminary data.</text>
</comment>
<name>F3KN01_9ARCH</name>
<dbReference type="Pfam" id="PF22725">
    <property type="entry name" value="GFO_IDH_MocA_C3"/>
    <property type="match status" value="1"/>
</dbReference>
<dbReference type="InterPro" id="IPR055170">
    <property type="entry name" value="GFO_IDH_MocA-like_dom"/>
</dbReference>
<dbReference type="PANTHER" id="PTHR22604:SF105">
    <property type="entry name" value="TRANS-1,2-DIHYDROBENZENE-1,2-DIOL DEHYDROGENASE"/>
    <property type="match status" value="1"/>
</dbReference>
<sequence>MNDRIKIGIIGCSTIAKNSTIPAILKSNYSKLEYIGSRFDEKAKKYADEFNCKKFGSYQDILNDNEVDAVYISTPVGNHEEWVLKSAKAGKHILCEKSSTNSYDSAKKMIQVCKENNVRLMEGFMFRFHPSHGKVNELLNNDTIGKVFSFSGRYGFPPISKDNIRYNKALGGGILNDAGCYPINASRMLFKSEPSGILCDLVIDEEKKIDIKATIFMSFDNQRYSQSVVGYDLFYQSTYSIWGSQGYMSLTRAYNVPPDMHVILDVNANNGNDKISIQTADHFQLMIDSFCRELKNPKTAPYVFEEDLLNQAKVMEAARISDKEKRFVKIDEID</sequence>
<dbReference type="Pfam" id="PF01408">
    <property type="entry name" value="GFO_IDH_MocA"/>
    <property type="match status" value="1"/>
</dbReference>
<proteinExistence type="inferred from homology"/>
<dbReference type="Gene3D" id="3.40.50.720">
    <property type="entry name" value="NAD(P)-binding Rossmann-like Domain"/>
    <property type="match status" value="1"/>
</dbReference>
<evidence type="ECO:0000313" key="5">
    <source>
        <dbReference type="EMBL" id="EGG41234.1"/>
    </source>
</evidence>
<dbReference type="SUPFAM" id="SSF55347">
    <property type="entry name" value="Glyceraldehyde-3-phosphate dehydrogenase-like, C-terminal domain"/>
    <property type="match status" value="1"/>
</dbReference>
<protein>
    <submittedName>
        <fullName evidence="5">Dehydrogenase/oxidoreductase</fullName>
    </submittedName>
</protein>
<dbReference type="InterPro" id="IPR050984">
    <property type="entry name" value="Gfo/Idh/MocA_domain"/>
</dbReference>
<dbReference type="GO" id="GO:0016491">
    <property type="term" value="F:oxidoreductase activity"/>
    <property type="evidence" value="ECO:0007669"/>
    <property type="project" value="UniProtKB-KW"/>
</dbReference>
<dbReference type="GO" id="GO:0000166">
    <property type="term" value="F:nucleotide binding"/>
    <property type="evidence" value="ECO:0007669"/>
    <property type="project" value="InterPro"/>
</dbReference>
<evidence type="ECO:0000259" key="3">
    <source>
        <dbReference type="Pfam" id="PF01408"/>
    </source>
</evidence>
<feature type="domain" description="Gfo/Idh/MocA-like oxidoreductase N-terminal" evidence="3">
    <location>
        <begin position="5"/>
        <end position="124"/>
    </location>
</feature>
<dbReference type="InterPro" id="IPR000683">
    <property type="entry name" value="Gfo/Idh/MocA-like_OxRdtase_N"/>
</dbReference>
<reference evidence="5" key="1">
    <citation type="journal article" date="2011" name="PLoS ONE">
        <title>Genome of a low-salinity ammonia-oxidizing archaeon determined by single-cell and metagenomic analysis.</title>
        <authorList>
            <person name="Blainey P.C."/>
            <person name="Mosier A.C."/>
            <person name="Potanina A."/>
            <person name="Francis C.A."/>
            <person name="Quake S.R."/>
        </authorList>
    </citation>
    <scope>NUCLEOTIDE SEQUENCE [LARGE SCALE GENOMIC DNA]</scope>
    <source>
        <strain evidence="5">SFB1</strain>
    </source>
</reference>
<dbReference type="InterPro" id="IPR036291">
    <property type="entry name" value="NAD(P)-bd_dom_sf"/>
</dbReference>
<dbReference type="STRING" id="886738.Nlim_2045"/>